<evidence type="ECO:0000313" key="11">
    <source>
        <dbReference type="Proteomes" id="UP000316778"/>
    </source>
</evidence>
<keyword evidence="4" id="KW-0812">Transmembrane</keyword>
<dbReference type="InterPro" id="IPR039426">
    <property type="entry name" value="TonB-dep_rcpt-like"/>
</dbReference>
<evidence type="ECO:0000256" key="6">
    <source>
        <dbReference type="ARBA" id="ARBA00023237"/>
    </source>
</evidence>
<evidence type="ECO:0000256" key="3">
    <source>
        <dbReference type="ARBA" id="ARBA00022452"/>
    </source>
</evidence>
<evidence type="ECO:0000259" key="9">
    <source>
        <dbReference type="Pfam" id="PF25183"/>
    </source>
</evidence>
<feature type="domain" description="TonB-dependent receptor plug" evidence="8">
    <location>
        <begin position="134"/>
        <end position="241"/>
    </location>
</feature>
<organism evidence="10 11">
    <name type="scientific">Chitinophaga japonensis</name>
    <name type="common">Flexibacter japonensis</name>
    <dbReference type="NCBI Taxonomy" id="104662"/>
    <lineage>
        <taxon>Bacteria</taxon>
        <taxon>Pseudomonadati</taxon>
        <taxon>Bacteroidota</taxon>
        <taxon>Chitinophagia</taxon>
        <taxon>Chitinophagales</taxon>
        <taxon>Chitinophagaceae</taxon>
        <taxon>Chitinophaga</taxon>
    </lineage>
</organism>
<proteinExistence type="predicted"/>
<dbReference type="GO" id="GO:0015344">
    <property type="term" value="F:siderophore uptake transmembrane transporter activity"/>
    <property type="evidence" value="ECO:0007669"/>
    <property type="project" value="TreeGrafter"/>
</dbReference>
<dbReference type="GO" id="GO:0044718">
    <property type="term" value="P:siderophore transmembrane transport"/>
    <property type="evidence" value="ECO:0007669"/>
    <property type="project" value="TreeGrafter"/>
</dbReference>
<name>A0A562T673_CHIJA</name>
<evidence type="ECO:0000313" key="10">
    <source>
        <dbReference type="EMBL" id="TWI88853.1"/>
    </source>
</evidence>
<dbReference type="Proteomes" id="UP000316778">
    <property type="component" value="Unassembled WGS sequence"/>
</dbReference>
<keyword evidence="11" id="KW-1185">Reference proteome</keyword>
<keyword evidence="7" id="KW-0732">Signal</keyword>
<sequence length="1100" mass="121740">MGFHKILLTVSLLLSAIISYAQVTTSGMNGKITGPNNEALPGATVVAVHTPSGSKYGTTTDAEGFYRLPNMNVGGPYTVTVSYIGYAEFKQDNVFLTLGQTFKLNTTLQESGRTIQEIEVVGQRGGIFDPNRKGAQTIVNRQQIDNMPTVGRNYTDFVRMTPQAKLTKDGSGNNAISIAGTNSRYNAIFVDGAVQNDVFGLAENGANGGQIGISPFSIDIIDQFNINVSPFDVKQGGFAGGAINAVTRRGSNEIEGSAYYFFRNQDLAGKTPTDDPKVEREKLANFTSKTYGARIGGPIIKNKLFYFFNVELQNDNTPQPFDYQTYATNRGSRAASRDELAQLTQKLNGLGYDPGGYENTIRELTGQKFFLRLDWNINDIHKFTIRHNYTRGHSISPGRSSANTITFANKGIDFTSTTNATTAELKSLFGNKASNSLLVGVNIVRDNRDPMGDRFPSVFISNESLSFGSEEFSTANLLNQDVITLTDNFELYKGRHTITIGTNNEYYNMTNVFIRQNYGSYSFANLDAFLNDQPAVSFNRSFSAVDDKTGDDTEGAAKFKAMKLSLYAQDDYQVSDRFKLSFGIRADLPFFLDNPATNTEFNENILPQVVAAGNWDIKGAKTGVKPDTRIMWSPRIAFNWDVKGDQTTQLRGGAGIFTSRIPFVWPGGMYNNNGMTVGGMSLRYDPSQPTSPTNQPITFNPNWNDQPSIEATPSGQIDLFAKDFKFPQVFRASLAVDQKLPWGMVGTLEGIYTKNINNVNYFNLSYINSGQTVTGNGGDHRTIWENVGSAVRGNYTDIMFADNTSEGYSYNITAQLQKAFNNGLSATAAYTYGSAKSVNDGQSSQNSSQWRVPNVNGRNAAELGYSVYDMGHRIIASVTYRKDYAKHFGTSVTLFYTGQSGDRFSYGYRDVPAQNVVKDYTGSSSDKGLNLIYIPRTASDINLVDYTEDDGTVVTAAEQWAALNNFIENDKYLSKHRGEYAEKNGTRAPFTNIFDLHLEQNFYLSQRNGKTHTLQLTFDVFNLGNMLNKDWGRIYTTRSGMSYNNYGLIDFIGFAADGTTPQYNFSSPHKNDDKTVAAIDDAGFQTSRWQSQIGIRYIFH</sequence>
<dbReference type="RefSeq" id="WP_211366219.1">
    <property type="nucleotide sequence ID" value="NZ_BAAAFY010000001.1"/>
</dbReference>
<accession>A0A562T673</accession>
<keyword evidence="2" id="KW-0813">Transport</keyword>
<evidence type="ECO:0000259" key="8">
    <source>
        <dbReference type="Pfam" id="PF07715"/>
    </source>
</evidence>
<protein>
    <submittedName>
        <fullName evidence="10">TonB-dependent receptor-like protein</fullName>
    </submittedName>
</protein>
<dbReference type="Gene3D" id="2.60.40.1120">
    <property type="entry name" value="Carboxypeptidase-like, regulatory domain"/>
    <property type="match status" value="1"/>
</dbReference>
<dbReference type="InterPro" id="IPR057601">
    <property type="entry name" value="Oar-like_b-barrel"/>
</dbReference>
<evidence type="ECO:0000256" key="5">
    <source>
        <dbReference type="ARBA" id="ARBA00023136"/>
    </source>
</evidence>
<dbReference type="InterPro" id="IPR037066">
    <property type="entry name" value="Plug_dom_sf"/>
</dbReference>
<comment type="caution">
    <text evidence="10">The sequence shown here is derived from an EMBL/GenBank/DDBJ whole genome shotgun (WGS) entry which is preliminary data.</text>
</comment>
<dbReference type="PANTHER" id="PTHR30069">
    <property type="entry name" value="TONB-DEPENDENT OUTER MEMBRANE RECEPTOR"/>
    <property type="match status" value="1"/>
</dbReference>
<dbReference type="InterPro" id="IPR008969">
    <property type="entry name" value="CarboxyPept-like_regulatory"/>
</dbReference>
<dbReference type="Gene3D" id="2.40.170.20">
    <property type="entry name" value="TonB-dependent receptor, beta-barrel domain"/>
    <property type="match status" value="1"/>
</dbReference>
<evidence type="ECO:0000256" key="4">
    <source>
        <dbReference type="ARBA" id="ARBA00022692"/>
    </source>
</evidence>
<evidence type="ECO:0000256" key="7">
    <source>
        <dbReference type="SAM" id="SignalP"/>
    </source>
</evidence>
<dbReference type="Pfam" id="PF13620">
    <property type="entry name" value="CarboxypepD_reg"/>
    <property type="match status" value="1"/>
</dbReference>
<dbReference type="InterPro" id="IPR036942">
    <property type="entry name" value="Beta-barrel_TonB_sf"/>
</dbReference>
<evidence type="ECO:0000256" key="1">
    <source>
        <dbReference type="ARBA" id="ARBA00004571"/>
    </source>
</evidence>
<feature type="chain" id="PRO_5022056978" evidence="7">
    <location>
        <begin position="22"/>
        <end position="1100"/>
    </location>
</feature>
<reference evidence="10 11" key="1">
    <citation type="journal article" date="2013" name="Stand. Genomic Sci.">
        <title>Genomic Encyclopedia of Type Strains, Phase I: The one thousand microbial genomes (KMG-I) project.</title>
        <authorList>
            <person name="Kyrpides N.C."/>
            <person name="Woyke T."/>
            <person name="Eisen J.A."/>
            <person name="Garrity G."/>
            <person name="Lilburn T.G."/>
            <person name="Beck B.J."/>
            <person name="Whitman W.B."/>
            <person name="Hugenholtz P."/>
            <person name="Klenk H.P."/>
        </authorList>
    </citation>
    <scope>NUCLEOTIDE SEQUENCE [LARGE SCALE GENOMIC DNA]</scope>
    <source>
        <strain evidence="10 11">DSM 13484</strain>
    </source>
</reference>
<dbReference type="Pfam" id="PF25183">
    <property type="entry name" value="OMP_b-brl_4"/>
    <property type="match status" value="1"/>
</dbReference>
<dbReference type="PANTHER" id="PTHR30069:SF46">
    <property type="entry name" value="OAR PROTEIN"/>
    <property type="match status" value="1"/>
</dbReference>
<dbReference type="GO" id="GO:0009279">
    <property type="term" value="C:cell outer membrane"/>
    <property type="evidence" value="ECO:0007669"/>
    <property type="project" value="UniProtKB-SubCell"/>
</dbReference>
<keyword evidence="10" id="KW-0675">Receptor</keyword>
<gene>
    <name evidence="10" type="ORF">LX66_2940</name>
</gene>
<keyword evidence="6" id="KW-0998">Cell outer membrane</keyword>
<comment type="subcellular location">
    <subcellularLocation>
        <location evidence="1">Cell outer membrane</location>
        <topology evidence="1">Multi-pass membrane protein</topology>
    </subcellularLocation>
</comment>
<feature type="domain" description="TonB-dependent transporter Oar-like beta-barrel" evidence="9">
    <location>
        <begin position="319"/>
        <end position="1028"/>
    </location>
</feature>
<dbReference type="Gene3D" id="2.170.130.10">
    <property type="entry name" value="TonB-dependent receptor, plug domain"/>
    <property type="match status" value="1"/>
</dbReference>
<dbReference type="EMBL" id="VLLG01000003">
    <property type="protein sequence ID" value="TWI88853.1"/>
    <property type="molecule type" value="Genomic_DNA"/>
</dbReference>
<dbReference type="InterPro" id="IPR012910">
    <property type="entry name" value="Plug_dom"/>
</dbReference>
<dbReference type="AlphaFoldDB" id="A0A562T673"/>
<dbReference type="SUPFAM" id="SSF56935">
    <property type="entry name" value="Porins"/>
    <property type="match status" value="1"/>
</dbReference>
<keyword evidence="3" id="KW-1134">Transmembrane beta strand</keyword>
<dbReference type="Pfam" id="PF07715">
    <property type="entry name" value="Plug"/>
    <property type="match status" value="1"/>
</dbReference>
<keyword evidence="5" id="KW-0472">Membrane</keyword>
<evidence type="ECO:0000256" key="2">
    <source>
        <dbReference type="ARBA" id="ARBA00022448"/>
    </source>
</evidence>
<feature type="signal peptide" evidence="7">
    <location>
        <begin position="1"/>
        <end position="21"/>
    </location>
</feature>
<dbReference type="SUPFAM" id="SSF49464">
    <property type="entry name" value="Carboxypeptidase regulatory domain-like"/>
    <property type="match status" value="1"/>
</dbReference>